<sequence length="79" mass="8925">MPLLIAHLDSWLEVVYFHARTRKGCKDWGVVTKGGKVALEQLPNRIRSLEPYQAEDFLYIFKDQSGGEGVGTECLPQDC</sequence>
<name>A0A518DQM1_9BACT</name>
<keyword evidence="2" id="KW-1185">Reference proteome</keyword>
<dbReference type="Proteomes" id="UP000317648">
    <property type="component" value="Chromosome"/>
</dbReference>
<dbReference type="EMBL" id="CP036433">
    <property type="protein sequence ID" value="QDU94114.1"/>
    <property type="molecule type" value="Genomic_DNA"/>
</dbReference>
<evidence type="ECO:0000313" key="1">
    <source>
        <dbReference type="EMBL" id="QDU94114.1"/>
    </source>
</evidence>
<gene>
    <name evidence="1" type="ORF">Pla8534_19000</name>
</gene>
<organism evidence="1 2">
    <name type="scientific">Lignipirellula cremea</name>
    <dbReference type="NCBI Taxonomy" id="2528010"/>
    <lineage>
        <taxon>Bacteria</taxon>
        <taxon>Pseudomonadati</taxon>
        <taxon>Planctomycetota</taxon>
        <taxon>Planctomycetia</taxon>
        <taxon>Pirellulales</taxon>
        <taxon>Pirellulaceae</taxon>
        <taxon>Lignipirellula</taxon>
    </lineage>
</organism>
<evidence type="ECO:0000313" key="2">
    <source>
        <dbReference type="Proteomes" id="UP000317648"/>
    </source>
</evidence>
<dbReference type="AlphaFoldDB" id="A0A518DQM1"/>
<dbReference type="KEGG" id="lcre:Pla8534_19000"/>
<proteinExistence type="predicted"/>
<reference evidence="1 2" key="1">
    <citation type="submission" date="2019-02" db="EMBL/GenBank/DDBJ databases">
        <title>Deep-cultivation of Planctomycetes and their phenomic and genomic characterization uncovers novel biology.</title>
        <authorList>
            <person name="Wiegand S."/>
            <person name="Jogler M."/>
            <person name="Boedeker C."/>
            <person name="Pinto D."/>
            <person name="Vollmers J."/>
            <person name="Rivas-Marin E."/>
            <person name="Kohn T."/>
            <person name="Peeters S.H."/>
            <person name="Heuer A."/>
            <person name="Rast P."/>
            <person name="Oberbeckmann S."/>
            <person name="Bunk B."/>
            <person name="Jeske O."/>
            <person name="Meyerdierks A."/>
            <person name="Storesund J.E."/>
            <person name="Kallscheuer N."/>
            <person name="Luecker S."/>
            <person name="Lage O.M."/>
            <person name="Pohl T."/>
            <person name="Merkel B.J."/>
            <person name="Hornburger P."/>
            <person name="Mueller R.-W."/>
            <person name="Bruemmer F."/>
            <person name="Labrenz M."/>
            <person name="Spormann A.M."/>
            <person name="Op den Camp H."/>
            <person name="Overmann J."/>
            <person name="Amann R."/>
            <person name="Jetten M.S.M."/>
            <person name="Mascher T."/>
            <person name="Medema M.H."/>
            <person name="Devos D.P."/>
            <person name="Kaster A.-K."/>
            <person name="Ovreas L."/>
            <person name="Rohde M."/>
            <person name="Galperin M.Y."/>
            <person name="Jogler C."/>
        </authorList>
    </citation>
    <scope>NUCLEOTIDE SEQUENCE [LARGE SCALE GENOMIC DNA]</scope>
    <source>
        <strain evidence="1 2">Pla85_3_4</strain>
    </source>
</reference>
<protein>
    <submittedName>
        <fullName evidence="1">Uncharacterized protein</fullName>
    </submittedName>
</protein>
<accession>A0A518DQM1</accession>